<feature type="compositionally biased region" description="Low complexity" evidence="8">
    <location>
        <begin position="34"/>
        <end position="43"/>
    </location>
</feature>
<dbReference type="InterPro" id="IPR013087">
    <property type="entry name" value="Znf_C2H2_type"/>
</dbReference>
<dbReference type="PANTHER" id="PTHR24388:SF54">
    <property type="entry name" value="PROTEIN ESCARGOT"/>
    <property type="match status" value="1"/>
</dbReference>
<dbReference type="Proteomes" id="UP000265618">
    <property type="component" value="Unassembled WGS sequence"/>
</dbReference>
<protein>
    <recommendedName>
        <fullName evidence="9">C2H2-type domain-containing protein</fullName>
    </recommendedName>
</protein>
<evidence type="ECO:0000313" key="11">
    <source>
        <dbReference type="Proteomes" id="UP000265618"/>
    </source>
</evidence>
<dbReference type="GO" id="GO:0005634">
    <property type="term" value="C:nucleus"/>
    <property type="evidence" value="ECO:0007669"/>
    <property type="project" value="UniProtKB-SubCell"/>
</dbReference>
<proteinExistence type="predicted"/>
<dbReference type="FunFam" id="3.30.160.60:FF:000145">
    <property type="entry name" value="Zinc finger protein 574"/>
    <property type="match status" value="1"/>
</dbReference>
<feature type="domain" description="C2H2-type" evidence="9">
    <location>
        <begin position="57"/>
        <end position="85"/>
    </location>
</feature>
<dbReference type="PROSITE" id="PS00028">
    <property type="entry name" value="ZINC_FINGER_C2H2_1"/>
    <property type="match status" value="3"/>
</dbReference>
<keyword evidence="5" id="KW-0862">Zinc</keyword>
<dbReference type="AlphaFoldDB" id="A0A9K3GEP1"/>
<evidence type="ECO:0000256" key="6">
    <source>
        <dbReference type="ARBA" id="ARBA00023242"/>
    </source>
</evidence>
<comment type="subcellular location">
    <subcellularLocation>
        <location evidence="1">Nucleus</location>
    </subcellularLocation>
</comment>
<sequence length="152" mass="16550">MPSNKAPPAVTSERAGRAARVTALPPSGASAHTSGSGVASESSSDLEHSDTEQPDANACPKCGKTFNNRVSLHRHLSQTHKGKDHLCPYCGKGFKRRTNLNDHIHTHTNERPYPCPECDKRFAQKGALKTHIQGVHRGIRWQCPMDGCGRCT</sequence>
<dbReference type="EMBL" id="BDIP01000076">
    <property type="protein sequence ID" value="GIQ79917.1"/>
    <property type="molecule type" value="Genomic_DNA"/>
</dbReference>
<evidence type="ECO:0000256" key="3">
    <source>
        <dbReference type="ARBA" id="ARBA00022737"/>
    </source>
</evidence>
<dbReference type="GO" id="GO:0045893">
    <property type="term" value="P:positive regulation of DNA-templated transcription"/>
    <property type="evidence" value="ECO:0007669"/>
    <property type="project" value="UniProtKB-ARBA"/>
</dbReference>
<comment type="caution">
    <text evidence="10">The sequence shown here is derived from an EMBL/GenBank/DDBJ whole genome shotgun (WGS) entry which is preliminary data.</text>
</comment>
<evidence type="ECO:0000256" key="2">
    <source>
        <dbReference type="ARBA" id="ARBA00022723"/>
    </source>
</evidence>
<keyword evidence="4 7" id="KW-0863">Zinc-finger</keyword>
<dbReference type="InterPro" id="IPR036236">
    <property type="entry name" value="Znf_C2H2_sf"/>
</dbReference>
<evidence type="ECO:0000256" key="5">
    <source>
        <dbReference type="ARBA" id="ARBA00022833"/>
    </source>
</evidence>
<organism evidence="10 11">
    <name type="scientific">Kipferlia bialata</name>
    <dbReference type="NCBI Taxonomy" id="797122"/>
    <lineage>
        <taxon>Eukaryota</taxon>
        <taxon>Metamonada</taxon>
        <taxon>Carpediemonas-like organisms</taxon>
        <taxon>Kipferlia</taxon>
    </lineage>
</organism>
<dbReference type="SUPFAM" id="SSF57667">
    <property type="entry name" value="beta-beta-alpha zinc fingers"/>
    <property type="match status" value="2"/>
</dbReference>
<keyword evidence="2" id="KW-0479">Metal-binding</keyword>
<evidence type="ECO:0000256" key="8">
    <source>
        <dbReference type="SAM" id="MobiDB-lite"/>
    </source>
</evidence>
<dbReference type="SMART" id="SM00355">
    <property type="entry name" value="ZnF_C2H2"/>
    <property type="match status" value="3"/>
</dbReference>
<evidence type="ECO:0000313" key="10">
    <source>
        <dbReference type="EMBL" id="GIQ79917.1"/>
    </source>
</evidence>
<keyword evidence="11" id="KW-1185">Reference proteome</keyword>
<dbReference type="GO" id="GO:0000981">
    <property type="term" value="F:DNA-binding transcription factor activity, RNA polymerase II-specific"/>
    <property type="evidence" value="ECO:0007669"/>
    <property type="project" value="TreeGrafter"/>
</dbReference>
<dbReference type="Gene3D" id="3.30.160.60">
    <property type="entry name" value="Classic Zinc Finger"/>
    <property type="match status" value="2"/>
</dbReference>
<evidence type="ECO:0000256" key="4">
    <source>
        <dbReference type="ARBA" id="ARBA00022771"/>
    </source>
</evidence>
<keyword evidence="3" id="KW-0677">Repeat</keyword>
<name>A0A9K3GEP1_9EUKA</name>
<dbReference type="InterPro" id="IPR050527">
    <property type="entry name" value="Snail/Krueppel_Znf"/>
</dbReference>
<gene>
    <name evidence="10" type="ORF">KIPB_000624</name>
</gene>
<dbReference type="GO" id="GO:0008270">
    <property type="term" value="F:zinc ion binding"/>
    <property type="evidence" value="ECO:0007669"/>
    <property type="project" value="UniProtKB-KW"/>
</dbReference>
<feature type="domain" description="C2H2-type" evidence="9">
    <location>
        <begin position="113"/>
        <end position="141"/>
    </location>
</feature>
<reference evidence="10 11" key="1">
    <citation type="journal article" date="2018" name="PLoS ONE">
        <title>The draft genome of Kipferlia bialata reveals reductive genome evolution in fornicate parasites.</title>
        <authorList>
            <person name="Tanifuji G."/>
            <person name="Takabayashi S."/>
            <person name="Kume K."/>
            <person name="Takagi M."/>
            <person name="Nakayama T."/>
            <person name="Kamikawa R."/>
            <person name="Inagaki Y."/>
            <person name="Hashimoto T."/>
        </authorList>
    </citation>
    <scope>NUCLEOTIDE SEQUENCE [LARGE SCALE GENOMIC DNA]</scope>
    <source>
        <strain evidence="10">NY0173</strain>
    </source>
</reference>
<dbReference type="GO" id="GO:0005694">
    <property type="term" value="C:chromosome"/>
    <property type="evidence" value="ECO:0007669"/>
    <property type="project" value="UniProtKB-ARBA"/>
</dbReference>
<feature type="domain" description="C2H2-type" evidence="9">
    <location>
        <begin position="85"/>
        <end position="112"/>
    </location>
</feature>
<dbReference type="OrthoDB" id="654211at2759"/>
<keyword evidence="6" id="KW-0539">Nucleus</keyword>
<evidence type="ECO:0000259" key="9">
    <source>
        <dbReference type="PROSITE" id="PS50157"/>
    </source>
</evidence>
<dbReference type="PANTHER" id="PTHR24388">
    <property type="entry name" value="ZINC FINGER PROTEIN"/>
    <property type="match status" value="1"/>
</dbReference>
<dbReference type="GO" id="GO:0000978">
    <property type="term" value="F:RNA polymerase II cis-regulatory region sequence-specific DNA binding"/>
    <property type="evidence" value="ECO:0007669"/>
    <property type="project" value="TreeGrafter"/>
</dbReference>
<evidence type="ECO:0000256" key="7">
    <source>
        <dbReference type="PROSITE-ProRule" id="PRU00042"/>
    </source>
</evidence>
<accession>A0A9K3GEP1</accession>
<dbReference type="PROSITE" id="PS50157">
    <property type="entry name" value="ZINC_FINGER_C2H2_2"/>
    <property type="match status" value="3"/>
</dbReference>
<dbReference type="Pfam" id="PF00096">
    <property type="entry name" value="zf-C2H2"/>
    <property type="match status" value="3"/>
</dbReference>
<dbReference type="FunFam" id="3.30.160.60:FF:001732">
    <property type="entry name" value="Zgc:162936"/>
    <property type="match status" value="1"/>
</dbReference>
<evidence type="ECO:0000256" key="1">
    <source>
        <dbReference type="ARBA" id="ARBA00004123"/>
    </source>
</evidence>
<feature type="region of interest" description="Disordered" evidence="8">
    <location>
        <begin position="1"/>
        <end position="62"/>
    </location>
</feature>